<keyword evidence="2" id="KW-1185">Reference proteome</keyword>
<dbReference type="AlphaFoldDB" id="A0A8I0PJV3"/>
<protein>
    <submittedName>
        <fullName evidence="1">Uncharacterized protein</fullName>
    </submittedName>
</protein>
<dbReference type="GeneID" id="86833330"/>
<proteinExistence type="predicted"/>
<comment type="caution">
    <text evidence="1">The sequence shown here is derived from an EMBL/GenBank/DDBJ whole genome shotgun (WGS) entry which is preliminary data.</text>
</comment>
<dbReference type="Proteomes" id="UP000629287">
    <property type="component" value="Unassembled WGS sequence"/>
</dbReference>
<gene>
    <name evidence="1" type="ORF">H4687_008907</name>
</gene>
<evidence type="ECO:0000313" key="1">
    <source>
        <dbReference type="EMBL" id="MBE1602778.1"/>
    </source>
</evidence>
<name>A0A8I0PJV3_9ACTN</name>
<dbReference type="EMBL" id="JADBGF010000001">
    <property type="protein sequence ID" value="MBE1602778.1"/>
    <property type="molecule type" value="Genomic_DNA"/>
</dbReference>
<reference evidence="1 2" key="1">
    <citation type="submission" date="2020-10" db="EMBL/GenBank/DDBJ databases">
        <title>Sequencing the genomes of 1000 actinobacteria strains.</title>
        <authorList>
            <person name="Klenk H.-P."/>
        </authorList>
    </citation>
    <scope>NUCLEOTIDE SEQUENCE [LARGE SCALE GENOMIC DNA]</scope>
    <source>
        <strain evidence="1 2">DSM 41803</strain>
    </source>
</reference>
<dbReference type="RefSeq" id="WP_046914300.1">
    <property type="nucleotide sequence ID" value="NZ_JADBGF010000001.1"/>
</dbReference>
<sequence length="65" mass="6002">MSDVLHGPSAESAAGAGALAAAGAGTAARAATGRAPVRVATVALNGRAFTKATGSARAQAVAVGI</sequence>
<accession>A0A8I0PJV3</accession>
<organism evidence="1 2">
    <name type="scientific">Streptomyces stelliscabiei</name>
    <dbReference type="NCBI Taxonomy" id="146820"/>
    <lineage>
        <taxon>Bacteria</taxon>
        <taxon>Bacillati</taxon>
        <taxon>Actinomycetota</taxon>
        <taxon>Actinomycetes</taxon>
        <taxon>Kitasatosporales</taxon>
        <taxon>Streptomycetaceae</taxon>
        <taxon>Streptomyces</taxon>
    </lineage>
</organism>
<evidence type="ECO:0000313" key="2">
    <source>
        <dbReference type="Proteomes" id="UP000629287"/>
    </source>
</evidence>